<keyword evidence="2" id="KW-0690">Ribosome biogenesis</keyword>
<keyword evidence="7" id="KW-0539">Nucleus</keyword>
<evidence type="ECO:0000256" key="6">
    <source>
        <dbReference type="ARBA" id="ARBA00023163"/>
    </source>
</evidence>
<dbReference type="PANTHER" id="PTHR44215:SF1">
    <property type="entry name" value="WD REPEAT-CONTAINING PROTEIN 75"/>
    <property type="match status" value="1"/>
</dbReference>
<sequence>MVSKSDSAGEGSALPTDTVKSSSLPVSMELDAPAHSAESEKLQKRGKKKSKRSKATSSKKLTEAVHKDVENVPEIVKERNKMVGITSVHDRWMSHIAKSRSHWFFDNFMRNVERGSRPRGATKGEAQGFTCVADMAGDITLNGVLTTSDSQYLVGFKSVTVVVYSVANGEKVLSFSVSNWITAIALHATTPSLLYVATTDGMISLWNILNGTMVNYWNVGHHVLSLVQSPKLPETLFAWVGKVDVDNVPQPKALYEQCVYAFSLQDTKDHTVQEQYLAGGRNFYDLALSPTGEFLGILSHREVEVFQIQASLQQGELPTKLTISLRDEGARLLFGPEPDCLTVGHYQGRFTRFKLNTNMNLLDSYTRIHSVHWFPSEIQSMDYLKEDNSLLICGLHFVAVIYKLDTNTFRFVSGLGVGIRQLLVTKDQRNMVFVLNTGSIHFITPQQLSSRAAIHGLRVSPEIPVSAFTVTSPPRLVVHPSTQYVMLNTIFSSLQLYDPLTDQGISEISLDTVSIHTGDTALNREPGKIGSVAFS</sequence>
<feature type="compositionally biased region" description="Basic residues" evidence="8">
    <location>
        <begin position="44"/>
        <end position="54"/>
    </location>
</feature>
<evidence type="ECO:0000256" key="5">
    <source>
        <dbReference type="ARBA" id="ARBA00022737"/>
    </source>
</evidence>
<comment type="subcellular location">
    <subcellularLocation>
        <location evidence="1">Nucleus</location>
        <location evidence="1">Nucleolus</location>
    </subcellularLocation>
</comment>
<dbReference type="GO" id="GO:0032040">
    <property type="term" value="C:small-subunit processome"/>
    <property type="evidence" value="ECO:0007669"/>
    <property type="project" value="InterPro"/>
</dbReference>
<keyword evidence="5" id="KW-0677">Repeat</keyword>
<dbReference type="GO" id="GO:0045943">
    <property type="term" value="P:positive regulation of transcription by RNA polymerase I"/>
    <property type="evidence" value="ECO:0007669"/>
    <property type="project" value="InterPro"/>
</dbReference>
<accession>A0A9W8E422</accession>
<feature type="non-terminal residue" evidence="9">
    <location>
        <position position="535"/>
    </location>
</feature>
<evidence type="ECO:0000256" key="8">
    <source>
        <dbReference type="SAM" id="MobiDB-lite"/>
    </source>
</evidence>
<comment type="caution">
    <text evidence="9">The sequence shown here is derived from an EMBL/GenBank/DDBJ whole genome shotgun (WGS) entry which is preliminary data.</text>
</comment>
<keyword evidence="10" id="KW-1185">Reference proteome</keyword>
<evidence type="ECO:0000256" key="4">
    <source>
        <dbReference type="ARBA" id="ARBA00022574"/>
    </source>
</evidence>
<keyword evidence="6" id="KW-0804">Transcription</keyword>
<proteinExistence type="predicted"/>
<protein>
    <submittedName>
        <fullName evidence="9">NET1-associated nuclear protein 1</fullName>
    </submittedName>
</protein>
<dbReference type="AlphaFoldDB" id="A0A9W8E422"/>
<dbReference type="GO" id="GO:2000234">
    <property type="term" value="P:positive regulation of rRNA processing"/>
    <property type="evidence" value="ECO:0007669"/>
    <property type="project" value="TreeGrafter"/>
</dbReference>
<dbReference type="GO" id="GO:0006364">
    <property type="term" value="P:rRNA processing"/>
    <property type="evidence" value="ECO:0007669"/>
    <property type="project" value="UniProtKB-KW"/>
</dbReference>
<evidence type="ECO:0000313" key="10">
    <source>
        <dbReference type="Proteomes" id="UP001150925"/>
    </source>
</evidence>
<dbReference type="PANTHER" id="PTHR44215">
    <property type="entry name" value="WD REPEAT-CONTAINING PROTEIN 75"/>
    <property type="match status" value="1"/>
</dbReference>
<feature type="region of interest" description="Disordered" evidence="8">
    <location>
        <begin position="1"/>
        <end position="65"/>
    </location>
</feature>
<keyword evidence="4" id="KW-0853">WD repeat</keyword>
<reference evidence="9" key="1">
    <citation type="submission" date="2022-07" db="EMBL/GenBank/DDBJ databases">
        <title>Phylogenomic reconstructions and comparative analyses of Kickxellomycotina fungi.</title>
        <authorList>
            <person name="Reynolds N.K."/>
            <person name="Stajich J.E."/>
            <person name="Barry K."/>
            <person name="Grigoriev I.V."/>
            <person name="Crous P."/>
            <person name="Smith M.E."/>
        </authorList>
    </citation>
    <scope>NUCLEOTIDE SEQUENCE</scope>
    <source>
        <strain evidence="9">RSA 1196</strain>
    </source>
</reference>
<gene>
    <name evidence="9" type="primary">NAN1</name>
    <name evidence="9" type="ORF">IWQ62_006137</name>
</gene>
<keyword evidence="3" id="KW-0698">rRNA processing</keyword>
<dbReference type="SUPFAM" id="SSF101908">
    <property type="entry name" value="Putative isomerase YbhE"/>
    <property type="match status" value="1"/>
</dbReference>
<dbReference type="InterPro" id="IPR053826">
    <property type="entry name" value="WDR75"/>
</dbReference>
<dbReference type="InterPro" id="IPR015943">
    <property type="entry name" value="WD40/YVTN_repeat-like_dom_sf"/>
</dbReference>
<evidence type="ECO:0000256" key="1">
    <source>
        <dbReference type="ARBA" id="ARBA00004604"/>
    </source>
</evidence>
<dbReference type="GO" id="GO:0003723">
    <property type="term" value="F:RNA binding"/>
    <property type="evidence" value="ECO:0007669"/>
    <property type="project" value="InterPro"/>
</dbReference>
<dbReference type="OrthoDB" id="4096at2759"/>
<evidence type="ECO:0000256" key="2">
    <source>
        <dbReference type="ARBA" id="ARBA00022517"/>
    </source>
</evidence>
<evidence type="ECO:0000313" key="9">
    <source>
        <dbReference type="EMBL" id="KAJ1952815.1"/>
    </source>
</evidence>
<dbReference type="Pfam" id="PF23869">
    <property type="entry name" value="Beta-prop_WDR75_1st"/>
    <property type="match status" value="1"/>
</dbReference>
<organism evidence="9 10">
    <name type="scientific">Dispira parvispora</name>
    <dbReference type="NCBI Taxonomy" id="1520584"/>
    <lineage>
        <taxon>Eukaryota</taxon>
        <taxon>Fungi</taxon>
        <taxon>Fungi incertae sedis</taxon>
        <taxon>Zoopagomycota</taxon>
        <taxon>Kickxellomycotina</taxon>
        <taxon>Dimargaritomycetes</taxon>
        <taxon>Dimargaritales</taxon>
        <taxon>Dimargaritaceae</taxon>
        <taxon>Dispira</taxon>
    </lineage>
</organism>
<evidence type="ECO:0000256" key="7">
    <source>
        <dbReference type="ARBA" id="ARBA00023242"/>
    </source>
</evidence>
<dbReference type="Gene3D" id="2.130.10.10">
    <property type="entry name" value="YVTN repeat-like/Quinoprotein amine dehydrogenase"/>
    <property type="match status" value="1"/>
</dbReference>
<evidence type="ECO:0000256" key="3">
    <source>
        <dbReference type="ARBA" id="ARBA00022552"/>
    </source>
</evidence>
<dbReference type="EMBL" id="JANBPY010003072">
    <property type="protein sequence ID" value="KAJ1952815.1"/>
    <property type="molecule type" value="Genomic_DNA"/>
</dbReference>
<dbReference type="Proteomes" id="UP001150925">
    <property type="component" value="Unassembled WGS sequence"/>
</dbReference>
<name>A0A9W8E422_9FUNG</name>